<gene>
    <name evidence="1" type="ORF">DPMN_010323</name>
</gene>
<sequence length="60" mass="6445">MAGFRGGDSWGQWSWVWPGSRGGQLGASELGMAGVQRPTVVVPVSWGRDGWVQRLTVGCQ</sequence>
<reference evidence="1" key="2">
    <citation type="submission" date="2020-11" db="EMBL/GenBank/DDBJ databases">
        <authorList>
            <person name="McCartney M.A."/>
            <person name="Auch B."/>
            <person name="Kono T."/>
            <person name="Mallez S."/>
            <person name="Becker A."/>
            <person name="Gohl D.M."/>
            <person name="Silverstein K.A.T."/>
            <person name="Koren S."/>
            <person name="Bechman K.B."/>
            <person name="Herman A."/>
            <person name="Abrahante J.E."/>
            <person name="Garbe J."/>
        </authorList>
    </citation>
    <scope>NUCLEOTIDE SEQUENCE</scope>
    <source>
        <strain evidence="1">Duluth1</strain>
        <tissue evidence="1">Whole animal</tissue>
    </source>
</reference>
<organism evidence="1 2">
    <name type="scientific">Dreissena polymorpha</name>
    <name type="common">Zebra mussel</name>
    <name type="synonym">Mytilus polymorpha</name>
    <dbReference type="NCBI Taxonomy" id="45954"/>
    <lineage>
        <taxon>Eukaryota</taxon>
        <taxon>Metazoa</taxon>
        <taxon>Spiralia</taxon>
        <taxon>Lophotrochozoa</taxon>
        <taxon>Mollusca</taxon>
        <taxon>Bivalvia</taxon>
        <taxon>Autobranchia</taxon>
        <taxon>Heteroconchia</taxon>
        <taxon>Euheterodonta</taxon>
        <taxon>Imparidentia</taxon>
        <taxon>Neoheterodontei</taxon>
        <taxon>Myida</taxon>
        <taxon>Dreissenoidea</taxon>
        <taxon>Dreissenidae</taxon>
        <taxon>Dreissena</taxon>
    </lineage>
</organism>
<accession>A0A9D4RZ08</accession>
<comment type="caution">
    <text evidence="1">The sequence shown here is derived from an EMBL/GenBank/DDBJ whole genome shotgun (WGS) entry which is preliminary data.</text>
</comment>
<dbReference type="AlphaFoldDB" id="A0A9D4RZ08"/>
<keyword evidence="2" id="KW-1185">Reference proteome</keyword>
<name>A0A9D4RZ08_DREPO</name>
<protein>
    <submittedName>
        <fullName evidence="1">Uncharacterized protein</fullName>
    </submittedName>
</protein>
<evidence type="ECO:0000313" key="2">
    <source>
        <dbReference type="Proteomes" id="UP000828390"/>
    </source>
</evidence>
<reference evidence="1" key="1">
    <citation type="journal article" date="2019" name="bioRxiv">
        <title>The Genome of the Zebra Mussel, Dreissena polymorpha: A Resource for Invasive Species Research.</title>
        <authorList>
            <person name="McCartney M.A."/>
            <person name="Auch B."/>
            <person name="Kono T."/>
            <person name="Mallez S."/>
            <person name="Zhang Y."/>
            <person name="Obille A."/>
            <person name="Becker A."/>
            <person name="Abrahante J.E."/>
            <person name="Garbe J."/>
            <person name="Badalamenti J.P."/>
            <person name="Herman A."/>
            <person name="Mangelson H."/>
            <person name="Liachko I."/>
            <person name="Sullivan S."/>
            <person name="Sone E.D."/>
            <person name="Koren S."/>
            <person name="Silverstein K.A.T."/>
            <person name="Beckman K.B."/>
            <person name="Gohl D.M."/>
        </authorList>
    </citation>
    <scope>NUCLEOTIDE SEQUENCE</scope>
    <source>
        <strain evidence="1">Duluth1</strain>
        <tissue evidence="1">Whole animal</tissue>
    </source>
</reference>
<evidence type="ECO:0000313" key="1">
    <source>
        <dbReference type="EMBL" id="KAH3886319.1"/>
    </source>
</evidence>
<proteinExistence type="predicted"/>
<dbReference type="Proteomes" id="UP000828390">
    <property type="component" value="Unassembled WGS sequence"/>
</dbReference>
<dbReference type="EMBL" id="JAIWYP010000001">
    <property type="protein sequence ID" value="KAH3886319.1"/>
    <property type="molecule type" value="Genomic_DNA"/>
</dbReference>